<dbReference type="EMBL" id="AUSV01000038">
    <property type="protein sequence ID" value="ESP93089.1"/>
    <property type="molecule type" value="Genomic_DNA"/>
</dbReference>
<dbReference type="AlphaFoldDB" id="V4HYR2"/>
<dbReference type="GeneID" id="29922848"/>
<protein>
    <submittedName>
        <fullName evidence="1">Uncharacterized protein</fullName>
    </submittedName>
</protein>
<dbReference type="Proteomes" id="UP000017820">
    <property type="component" value="Unassembled WGS sequence"/>
</dbReference>
<dbReference type="RefSeq" id="WP_023399597.1">
    <property type="nucleotide sequence ID" value="NZ_AUSV01000038.1"/>
</dbReference>
<organism evidence="1 2">
    <name type="scientific">Pseudoalteromonas luteoviolacea (strain 2ta16)</name>
    <dbReference type="NCBI Taxonomy" id="1353533"/>
    <lineage>
        <taxon>Bacteria</taxon>
        <taxon>Pseudomonadati</taxon>
        <taxon>Pseudomonadota</taxon>
        <taxon>Gammaproteobacteria</taxon>
        <taxon>Alteromonadales</taxon>
        <taxon>Pseudoalteromonadaceae</taxon>
        <taxon>Pseudoalteromonas</taxon>
    </lineage>
</organism>
<dbReference type="PATRIC" id="fig|1353533.3.peg.2700"/>
<proteinExistence type="predicted"/>
<reference evidence="1 2" key="1">
    <citation type="submission" date="2013-07" db="EMBL/GenBank/DDBJ databases">
        <title>Draft genome sequence of Pseudoalteromonas luteoviolacea 2ta16.</title>
        <authorList>
            <person name="Allen E.E."/>
            <person name="Azam F."/>
            <person name="Podell S."/>
        </authorList>
    </citation>
    <scope>NUCLEOTIDE SEQUENCE [LARGE SCALE GENOMIC DNA]</scope>
    <source>
        <strain evidence="1 2">2ta16</strain>
    </source>
</reference>
<evidence type="ECO:0000313" key="2">
    <source>
        <dbReference type="Proteomes" id="UP000017820"/>
    </source>
</evidence>
<accession>V4HYR2</accession>
<evidence type="ECO:0000313" key="1">
    <source>
        <dbReference type="EMBL" id="ESP93089.1"/>
    </source>
</evidence>
<gene>
    <name evidence="1" type="ORF">PL2TA16_03725</name>
</gene>
<name>V4HYR2_PSEL2</name>
<comment type="caution">
    <text evidence="1">The sequence shown here is derived from an EMBL/GenBank/DDBJ whole genome shotgun (WGS) entry which is preliminary data.</text>
</comment>
<sequence>MKEAYTGEQLAQIYRNIRLKHEESTMFVDCGFKQATSQQDEILAALKLKTLSLQQLNSVKPFFLLENIQIEEHVKIKKRFFFGL</sequence>